<dbReference type="Gene3D" id="4.10.280.10">
    <property type="entry name" value="Helix-loop-helix DNA-binding domain"/>
    <property type="match status" value="1"/>
</dbReference>
<dbReference type="EMBL" id="QTLC01000073">
    <property type="protein sequence ID" value="RDY67634.1"/>
    <property type="molecule type" value="Genomic_DNA"/>
</dbReference>
<gene>
    <name evidence="1" type="ORF">DXT76_19070</name>
</gene>
<dbReference type="Proteomes" id="UP000257032">
    <property type="component" value="Unassembled WGS sequence"/>
</dbReference>
<dbReference type="RefSeq" id="WP_115895051.1">
    <property type="nucleotide sequence ID" value="NZ_QTLC01000073.1"/>
</dbReference>
<protein>
    <submittedName>
        <fullName evidence="1">Aspartyl-phosphate phosphatase Spo0E family protein</fullName>
    </submittedName>
</protein>
<sequence length="49" mass="5874">MDDISWLEERIEVVRQEMYDAYLNGADDEEVLKISQKLDRLLNQLQSFL</sequence>
<dbReference type="SUPFAM" id="SSF140500">
    <property type="entry name" value="BAS1536-like"/>
    <property type="match status" value="1"/>
</dbReference>
<dbReference type="InterPro" id="IPR037208">
    <property type="entry name" value="Spo0E-like_sf"/>
</dbReference>
<dbReference type="AlphaFoldDB" id="A0A3D8VDY7"/>
<proteinExistence type="predicted"/>
<comment type="caution">
    <text evidence="1">The sequence shown here is derived from an EMBL/GenBank/DDBJ whole genome shotgun (WGS) entry which is preliminary data.</text>
</comment>
<evidence type="ECO:0000313" key="2">
    <source>
        <dbReference type="Proteomes" id="UP000257032"/>
    </source>
</evidence>
<dbReference type="GO" id="GO:0043937">
    <property type="term" value="P:regulation of sporulation"/>
    <property type="evidence" value="ECO:0007669"/>
    <property type="project" value="InterPro"/>
</dbReference>
<evidence type="ECO:0000313" key="1">
    <source>
        <dbReference type="EMBL" id="RDY67634.1"/>
    </source>
</evidence>
<dbReference type="InterPro" id="IPR018540">
    <property type="entry name" value="Spo0E-like"/>
</dbReference>
<organism evidence="1 2">
    <name type="scientific">Halobacillus trueperi</name>
    <dbReference type="NCBI Taxonomy" id="156205"/>
    <lineage>
        <taxon>Bacteria</taxon>
        <taxon>Bacillati</taxon>
        <taxon>Bacillota</taxon>
        <taxon>Bacilli</taxon>
        <taxon>Bacillales</taxon>
        <taxon>Bacillaceae</taxon>
        <taxon>Halobacillus</taxon>
    </lineage>
</organism>
<reference evidence="1 2" key="1">
    <citation type="submission" date="2018-08" db="EMBL/GenBank/DDBJ databases">
        <title>Genome sequence of strict halophilic Halobacillus trueperi SS1 isolated from Lunsu, a salty water body of North West Himalayas.</title>
        <authorList>
            <person name="Gupta S."/>
            <person name="Sharma P."/>
            <person name="Dev K."/>
            <person name="Baumler D."/>
            <person name="Sourirajan A."/>
        </authorList>
    </citation>
    <scope>NUCLEOTIDE SEQUENCE [LARGE SCALE GENOMIC DNA]</scope>
    <source>
        <strain evidence="1 2">SS1</strain>
    </source>
</reference>
<dbReference type="Pfam" id="PF09388">
    <property type="entry name" value="SpoOE-like"/>
    <property type="match status" value="1"/>
</dbReference>
<accession>A0A3D8VDY7</accession>
<name>A0A3D8VDY7_9BACI</name>
<dbReference type="GO" id="GO:0046983">
    <property type="term" value="F:protein dimerization activity"/>
    <property type="evidence" value="ECO:0007669"/>
    <property type="project" value="InterPro"/>
</dbReference>
<dbReference type="InterPro" id="IPR036638">
    <property type="entry name" value="HLH_DNA-bd_sf"/>
</dbReference>